<proteinExistence type="predicted"/>
<dbReference type="HOGENOM" id="CLU_1961051_0_0_1"/>
<dbReference type="AlphaFoldDB" id="A0A093USR4"/>
<accession>A0A093USR4</accession>
<sequence>MEFVGGRPRSAFRPASRSVTLQVRAHMKPYWLIYRALNYSRFFAISTKISHQLSVTKSTFSSSWKLCGNVRPSQVSDFLQMYDQLIFLRTIIVAFGRYGDFPQLWGFNIPYDVLFTQNAVLFMDGRSI</sequence>
<comment type="caution">
    <text evidence="1">The sequence shown here is derived from an EMBL/GenBank/DDBJ whole genome shotgun (WGS) entry which is preliminary data.</text>
</comment>
<evidence type="ECO:0000313" key="1">
    <source>
        <dbReference type="EMBL" id="KFX40754.1"/>
    </source>
</evidence>
<reference key="1">
    <citation type="journal article" date="2014" name="PLoS Genet.">
        <title>Signature Gene Expression Reveals Novel Clues to the Molecular Mechanisms of Dimorphic Transition in Penicillium marneffei.</title>
        <authorList>
            <person name="Yang E."/>
            <person name="Wang G."/>
            <person name="Cai J."/>
            <person name="Woo P.C."/>
            <person name="Lau S.K."/>
            <person name="Yuen K.-Y."/>
            <person name="Chow W.-N."/>
            <person name="Lin X."/>
        </authorList>
    </citation>
    <scope>NUCLEOTIDE SEQUENCE [LARGE SCALE GENOMIC DNA]</scope>
    <source>
        <strain>PM1</strain>
    </source>
</reference>
<organism evidence="1">
    <name type="scientific">Talaromyces marneffei PM1</name>
    <dbReference type="NCBI Taxonomy" id="1077442"/>
    <lineage>
        <taxon>Eukaryota</taxon>
        <taxon>Fungi</taxon>
        <taxon>Dikarya</taxon>
        <taxon>Ascomycota</taxon>
        <taxon>Pezizomycotina</taxon>
        <taxon>Eurotiomycetes</taxon>
        <taxon>Eurotiomycetidae</taxon>
        <taxon>Eurotiales</taxon>
        <taxon>Trichocomaceae</taxon>
        <taxon>Talaromyces</taxon>
        <taxon>Talaromyces sect. Talaromyces</taxon>
    </lineage>
</organism>
<protein>
    <submittedName>
        <fullName evidence="1">Uncharacterized protein</fullName>
    </submittedName>
</protein>
<dbReference type="EMBL" id="JPOX01000111">
    <property type="protein sequence ID" value="KFX40754.1"/>
    <property type="molecule type" value="Genomic_DNA"/>
</dbReference>
<reference evidence="1" key="2">
    <citation type="journal article" date="2014" name="PLoS Genet.">
        <title>Signature gene expression reveals novel clues to the molecular mechanisms of dimorphic transition in Penicillium marneffei.</title>
        <authorList>
            <person name="Yang E."/>
            <person name="Wang G."/>
            <person name="Cai J."/>
            <person name="Woo P.C."/>
            <person name="Lau S.K."/>
            <person name="Yuen K.-Y."/>
            <person name="Chow W.-N."/>
            <person name="Lin X."/>
        </authorList>
    </citation>
    <scope>NUCLEOTIDE SEQUENCE</scope>
    <source>
        <strain evidence="1">PM1</strain>
    </source>
</reference>
<gene>
    <name evidence="1" type="ORF">GQ26_1110030</name>
</gene>
<name>A0A093USR4_TALMA</name>